<dbReference type="Pfam" id="PF06961">
    <property type="entry name" value="DUF1294"/>
    <property type="match status" value="1"/>
</dbReference>
<keyword evidence="1" id="KW-0812">Transmembrane</keyword>
<keyword evidence="1" id="KW-1133">Transmembrane helix</keyword>
<dbReference type="AlphaFoldDB" id="A0AAE3N5F6"/>
<proteinExistence type="predicted"/>
<protein>
    <submittedName>
        <fullName evidence="2">DUF1294 domain-containing protein</fullName>
    </submittedName>
</protein>
<sequence>MSAPLVPLLLITLNLAAFVMFRHDKRAAECGKWRISESTLLWVAFLGGSSGAVLGQQVFRHKTRKEPFCSVLLAIAASHIALALLWAAALELGARGLDALAFLLH</sequence>
<keyword evidence="1" id="KW-0472">Membrane</keyword>
<reference evidence="2" key="1">
    <citation type="submission" date="2022-07" db="EMBL/GenBank/DDBJ databases">
        <title>Ectorhizobium quercum gen.nov., sp. nov.</title>
        <authorList>
            <person name="Ma T."/>
            <person name="Li Y."/>
        </authorList>
    </citation>
    <scope>NUCLEOTIDE SEQUENCE</scope>
    <source>
        <strain evidence="2">BDR2-2</strain>
    </source>
</reference>
<name>A0AAE3N5F6_9HYPH</name>
<feature type="transmembrane region" description="Helical" evidence="1">
    <location>
        <begin position="71"/>
        <end position="89"/>
    </location>
</feature>
<evidence type="ECO:0000313" key="2">
    <source>
        <dbReference type="EMBL" id="MCX8998882.1"/>
    </source>
</evidence>
<organism evidence="2 3">
    <name type="scientific">Ectorhizobium quercum</name>
    <dbReference type="NCBI Taxonomy" id="2965071"/>
    <lineage>
        <taxon>Bacteria</taxon>
        <taxon>Pseudomonadati</taxon>
        <taxon>Pseudomonadota</taxon>
        <taxon>Alphaproteobacteria</taxon>
        <taxon>Hyphomicrobiales</taxon>
        <taxon>Rhizobiaceae</taxon>
        <taxon>Ectorhizobium</taxon>
    </lineage>
</organism>
<dbReference type="InterPro" id="IPR010718">
    <property type="entry name" value="DUF1294"/>
</dbReference>
<evidence type="ECO:0000313" key="3">
    <source>
        <dbReference type="Proteomes" id="UP001208771"/>
    </source>
</evidence>
<dbReference type="Proteomes" id="UP001208771">
    <property type="component" value="Unassembled WGS sequence"/>
</dbReference>
<dbReference type="RefSeq" id="WP_306412384.1">
    <property type="nucleotide sequence ID" value="NZ_JANFPI010000006.1"/>
</dbReference>
<accession>A0AAE3N5F6</accession>
<evidence type="ECO:0000256" key="1">
    <source>
        <dbReference type="SAM" id="Phobius"/>
    </source>
</evidence>
<keyword evidence="3" id="KW-1185">Reference proteome</keyword>
<dbReference type="EMBL" id="JANFPI010000006">
    <property type="protein sequence ID" value="MCX8998882.1"/>
    <property type="molecule type" value="Genomic_DNA"/>
</dbReference>
<comment type="caution">
    <text evidence="2">The sequence shown here is derived from an EMBL/GenBank/DDBJ whole genome shotgun (WGS) entry which is preliminary data.</text>
</comment>
<feature type="transmembrane region" description="Helical" evidence="1">
    <location>
        <begin position="40"/>
        <end position="59"/>
    </location>
</feature>
<gene>
    <name evidence="2" type="ORF">NOF55_17365</name>
</gene>